<evidence type="ECO:0000313" key="4">
    <source>
        <dbReference type="RefSeq" id="XP_046587967.1"/>
    </source>
</evidence>
<dbReference type="Pfam" id="PF00856">
    <property type="entry name" value="SET"/>
    <property type="match status" value="1"/>
</dbReference>
<dbReference type="CDD" id="cd20071">
    <property type="entry name" value="SET_SMYD"/>
    <property type="match status" value="1"/>
</dbReference>
<dbReference type="InterPro" id="IPR053010">
    <property type="entry name" value="SET_SmydA-8"/>
</dbReference>
<evidence type="ECO:0000313" key="2">
    <source>
        <dbReference type="Proteomes" id="UP000829291"/>
    </source>
</evidence>
<feature type="domain" description="SET" evidence="1">
    <location>
        <begin position="15"/>
        <end position="251"/>
    </location>
</feature>
<dbReference type="InterPro" id="IPR001214">
    <property type="entry name" value="SET_dom"/>
</dbReference>
<dbReference type="Proteomes" id="UP000829291">
    <property type="component" value="Chromosome 2"/>
</dbReference>
<reference evidence="3 4" key="1">
    <citation type="submission" date="2025-05" db="UniProtKB">
        <authorList>
            <consortium name="RefSeq"/>
        </authorList>
    </citation>
    <scope>IDENTIFICATION</scope>
    <source>
        <tissue evidence="3 4">Thorax and Abdomen</tissue>
    </source>
</reference>
<dbReference type="InterPro" id="IPR046341">
    <property type="entry name" value="SET_dom_sf"/>
</dbReference>
<name>A0ABM3FIW8_NEOLC</name>
<evidence type="ECO:0000313" key="3">
    <source>
        <dbReference type="RefSeq" id="XP_046587966.1"/>
    </source>
</evidence>
<gene>
    <name evidence="3 4" type="primary">LOC107226172</name>
</gene>
<keyword evidence="2" id="KW-1185">Reference proteome</keyword>
<dbReference type="PANTHER" id="PTHR46455:SF3">
    <property type="entry name" value="SET AND MYND DOMAIN CONTAINING, ARTHROPOD-SPECIFIC, MEMBER 9, ISOFORM A-RELATED"/>
    <property type="match status" value="1"/>
</dbReference>
<sequence>MEQQVITDMLNLHLERNNLSKDGSRSWFVGGSLLGGRGLFATTDIAVGELVFVDAPLVVGPRTRDKHLPLCIVCYKTGCPLFPCDKGCSLPICSSACELSVEHDAECSLLQAWKPTCGSSWSINLLRALVPIRALLLDEQQRDLLYTLQWHSGPQHGSEIDLLKSSIKIQMNQIEEQFMRRVCAVMDTNSFETAAIVGESVTSLRGLYPMGALQNHCCTPNTRHYYDSQQRLYVTAAIPIKKNEEITMTYTDLFWDTTLRRRHLAATKHFFCTCSRCTDPLENGSLLGALRCARKECSGILVAVEPLDTSTVWECRECGLRLKNRQIISIRSALGSIVEEMIYKSPKQMLRFMKSELSVLVPATNYVAVDMKLRIISCLGRTEKFLWEDLTKDELSIKEKYCRDLLRLIETLKCGECKMKGLISYELYSTLMELNKRQFNEETNIEKSESQFQVNEESKNLLETAILILQNDLTAPKDLLSLVSGMTKK</sequence>
<protein>
    <submittedName>
        <fullName evidence="3 4">SET domain-containing protein SmydA-8-like isoform X1</fullName>
    </submittedName>
</protein>
<accession>A0ABM3FIW8</accession>
<dbReference type="PROSITE" id="PS50280">
    <property type="entry name" value="SET"/>
    <property type="match status" value="1"/>
</dbReference>
<organism evidence="2 4">
    <name type="scientific">Neodiprion lecontei</name>
    <name type="common">Redheaded pine sawfly</name>
    <dbReference type="NCBI Taxonomy" id="441921"/>
    <lineage>
        <taxon>Eukaryota</taxon>
        <taxon>Metazoa</taxon>
        <taxon>Ecdysozoa</taxon>
        <taxon>Arthropoda</taxon>
        <taxon>Hexapoda</taxon>
        <taxon>Insecta</taxon>
        <taxon>Pterygota</taxon>
        <taxon>Neoptera</taxon>
        <taxon>Endopterygota</taxon>
        <taxon>Hymenoptera</taxon>
        <taxon>Tenthredinoidea</taxon>
        <taxon>Diprionidae</taxon>
        <taxon>Diprioninae</taxon>
        <taxon>Neodiprion</taxon>
    </lineage>
</organism>
<dbReference type="SUPFAM" id="SSF82199">
    <property type="entry name" value="SET domain"/>
    <property type="match status" value="1"/>
</dbReference>
<dbReference type="RefSeq" id="XP_046587967.1">
    <property type="nucleotide sequence ID" value="XM_046732011.1"/>
</dbReference>
<dbReference type="GeneID" id="107226172"/>
<evidence type="ECO:0000259" key="1">
    <source>
        <dbReference type="PROSITE" id="PS50280"/>
    </source>
</evidence>
<dbReference type="Gene3D" id="6.10.140.2220">
    <property type="match status" value="1"/>
</dbReference>
<dbReference type="PANTHER" id="PTHR46455">
    <property type="entry name" value="SET AND MYND DOMAIN CONTAINING, ARTHROPOD-SPECIFIC, MEMBER 4, ISOFORM A"/>
    <property type="match status" value="1"/>
</dbReference>
<dbReference type="Gene3D" id="1.10.220.160">
    <property type="match status" value="1"/>
</dbReference>
<dbReference type="Gene3D" id="2.170.270.10">
    <property type="entry name" value="SET domain"/>
    <property type="match status" value="1"/>
</dbReference>
<dbReference type="RefSeq" id="XP_046587966.1">
    <property type="nucleotide sequence ID" value="XM_046732010.1"/>
</dbReference>
<proteinExistence type="predicted"/>
<dbReference type="SMART" id="SM00317">
    <property type="entry name" value="SET"/>
    <property type="match status" value="1"/>
</dbReference>